<feature type="region of interest" description="Disordered" evidence="1">
    <location>
        <begin position="232"/>
        <end position="264"/>
    </location>
</feature>
<gene>
    <name evidence="3" type="primary">Contig9655.g10330</name>
    <name evidence="3" type="ORF">STYLEM_9538</name>
</gene>
<sequence length="704" mass="81110">MAEFLNNETLSDITVTNPASGAQYKAHKVILASGSKYFLELFVSEDASKINLVNSNLIIQQLQFEVPKPIEVSGDHPDDIVSKILKYFYHNQDFTVIENEITETNAPFIFSQAFVLKAENLKKSLEQRIIEKILNPSNCTQYFFESIKFKSQAIQKACEDLIVMNFADIAQKDKGTEFLKELPFDQFRNLCAADNLYIQEEKIVVDLIEGYLKHRENLPLLDEENPLKDWSNLTQAEKDKRLEEEKKQREEEKKAKDEEEKKENDEFAKLDELGKIQHKWRKKVVEIESKAKERLAVKRLNKAQKTELFKTIRYSFLRHEELLLMTMNPVYELAKNFIVEGLSVRLDSYETTLKKELQINIEPRVYFEPETNKTINTSIDTKGQPMGGGVGLGNMFKQALAQKQQSPVKMNQNHSKPYANYYERKIDEEREVQKDVLKRGVIGPAIKNMFAESQKRQNQPNQLNQSLNVFKKPTDQLSQSMMMLPQSGPKPPQKNLNNSAILNDYLSERPTEFIYEHDFDENGVLYFLGSFGKKKMWQNPHLIGQVQAFTSSLGAGTVDNFVGRIATNCRTQNEPFSYFGVDLGQGRSLLPTCYTIRNRNSTTHVLMNWHLEGSNDKTNWEILDRRIYLGLNDGDAQLEEEQKHLKQKGVASTWGVDTDIYRELGFEGYRFFRIIQVGKNSSGSDNLALSGFEVYGKVVRGRFP</sequence>
<keyword evidence="4" id="KW-1185">Reference proteome</keyword>
<dbReference type="InterPro" id="IPR011705">
    <property type="entry name" value="BACK"/>
</dbReference>
<name>A0A078AFA9_STYLE</name>
<dbReference type="SUPFAM" id="SSF54695">
    <property type="entry name" value="POZ domain"/>
    <property type="match status" value="1"/>
</dbReference>
<evidence type="ECO:0000313" key="3">
    <source>
        <dbReference type="EMBL" id="CDW80536.1"/>
    </source>
</evidence>
<dbReference type="OrthoDB" id="312225at2759"/>
<dbReference type="Pfam" id="PF07707">
    <property type="entry name" value="BACK"/>
    <property type="match status" value="1"/>
</dbReference>
<dbReference type="CDD" id="cd18186">
    <property type="entry name" value="BTB_POZ_ZBTB_KLHL-like"/>
    <property type="match status" value="1"/>
</dbReference>
<dbReference type="InterPro" id="IPR011333">
    <property type="entry name" value="SKP1/BTB/POZ_sf"/>
</dbReference>
<feature type="domain" description="BTB" evidence="2">
    <location>
        <begin position="11"/>
        <end position="92"/>
    </location>
</feature>
<feature type="compositionally biased region" description="Basic and acidic residues" evidence="1">
    <location>
        <begin position="236"/>
        <end position="264"/>
    </location>
</feature>
<evidence type="ECO:0000256" key="1">
    <source>
        <dbReference type="SAM" id="MobiDB-lite"/>
    </source>
</evidence>
<dbReference type="AlphaFoldDB" id="A0A078AFA9"/>
<dbReference type="PANTHER" id="PTHR47457:SF1">
    <property type="entry name" value="BTB DOMAIN-CONTAINING PROTEIN-RELATED"/>
    <property type="match status" value="1"/>
</dbReference>
<dbReference type="EMBL" id="CCKQ01009067">
    <property type="protein sequence ID" value="CDW80536.1"/>
    <property type="molecule type" value="Genomic_DNA"/>
</dbReference>
<reference evidence="3 4" key="1">
    <citation type="submission" date="2014-06" db="EMBL/GenBank/DDBJ databases">
        <authorList>
            <person name="Swart Estienne"/>
        </authorList>
    </citation>
    <scope>NUCLEOTIDE SEQUENCE [LARGE SCALE GENOMIC DNA]</scope>
    <source>
        <strain evidence="3 4">130c</strain>
    </source>
</reference>
<proteinExistence type="predicted"/>
<dbReference type="PROSITE" id="PS50097">
    <property type="entry name" value="BTB"/>
    <property type="match status" value="1"/>
</dbReference>
<organism evidence="3 4">
    <name type="scientific">Stylonychia lemnae</name>
    <name type="common">Ciliate</name>
    <dbReference type="NCBI Taxonomy" id="5949"/>
    <lineage>
        <taxon>Eukaryota</taxon>
        <taxon>Sar</taxon>
        <taxon>Alveolata</taxon>
        <taxon>Ciliophora</taxon>
        <taxon>Intramacronucleata</taxon>
        <taxon>Spirotrichea</taxon>
        <taxon>Stichotrichia</taxon>
        <taxon>Sporadotrichida</taxon>
        <taxon>Oxytrichidae</taxon>
        <taxon>Stylonychinae</taxon>
        <taxon>Stylonychia</taxon>
    </lineage>
</organism>
<accession>A0A078AFA9</accession>
<dbReference type="Pfam" id="PF00651">
    <property type="entry name" value="BTB"/>
    <property type="match status" value="1"/>
</dbReference>
<evidence type="ECO:0000313" key="4">
    <source>
        <dbReference type="Proteomes" id="UP000039865"/>
    </source>
</evidence>
<dbReference type="Gene3D" id="2.60.120.260">
    <property type="entry name" value="Galactose-binding domain-like"/>
    <property type="match status" value="1"/>
</dbReference>
<protein>
    <submittedName>
        <fullName evidence="3">E3 ubiquitin-protein ligase hectd1</fullName>
    </submittedName>
</protein>
<dbReference type="PANTHER" id="PTHR47457">
    <property type="entry name" value="OS05G0345500 PROTEIN"/>
    <property type="match status" value="1"/>
</dbReference>
<dbReference type="Gene3D" id="3.30.710.10">
    <property type="entry name" value="Potassium Channel Kv1.1, Chain A"/>
    <property type="match status" value="1"/>
</dbReference>
<dbReference type="OMA" id="MMENERQ"/>
<evidence type="ECO:0000259" key="2">
    <source>
        <dbReference type="PROSITE" id="PS50097"/>
    </source>
</evidence>
<dbReference type="InParanoid" id="A0A078AFA9"/>
<dbReference type="Gene3D" id="1.25.40.420">
    <property type="match status" value="1"/>
</dbReference>
<dbReference type="Proteomes" id="UP000039865">
    <property type="component" value="Unassembled WGS sequence"/>
</dbReference>
<dbReference type="InterPro" id="IPR000210">
    <property type="entry name" value="BTB/POZ_dom"/>
</dbReference>